<evidence type="ECO:0000256" key="1">
    <source>
        <dbReference type="SAM" id="SignalP"/>
    </source>
</evidence>
<dbReference type="AlphaFoldDB" id="A0A0K8WMF3"/>
<protein>
    <submittedName>
        <fullName evidence="3">LysM domain-containing GPI-anchored protein 2</fullName>
    </submittedName>
</protein>
<dbReference type="InterPro" id="IPR018392">
    <property type="entry name" value="LysM"/>
</dbReference>
<evidence type="ECO:0000259" key="2">
    <source>
        <dbReference type="PROSITE" id="PS51782"/>
    </source>
</evidence>
<dbReference type="InterPro" id="IPR036779">
    <property type="entry name" value="LysM_dom_sf"/>
</dbReference>
<feature type="domain" description="LysM" evidence="2">
    <location>
        <begin position="175"/>
        <end position="219"/>
    </location>
</feature>
<organism evidence="3">
    <name type="scientific">Acacia koa</name>
    <name type="common">Koa tree</name>
    <dbReference type="NCBI Taxonomy" id="468172"/>
    <lineage>
        <taxon>Eukaryota</taxon>
        <taxon>Viridiplantae</taxon>
        <taxon>Streptophyta</taxon>
        <taxon>Embryophyta</taxon>
        <taxon>Tracheophyta</taxon>
        <taxon>Spermatophyta</taxon>
        <taxon>Magnoliopsida</taxon>
        <taxon>eudicotyledons</taxon>
        <taxon>Gunneridae</taxon>
        <taxon>Pentapetalae</taxon>
        <taxon>rosids</taxon>
        <taxon>fabids</taxon>
        <taxon>Fabales</taxon>
        <taxon>Fabaceae</taxon>
        <taxon>Caesalpinioideae</taxon>
        <taxon>mimosoid clade</taxon>
        <taxon>Acacieae</taxon>
        <taxon>Acacia</taxon>
    </lineage>
</organism>
<dbReference type="PANTHER" id="PTHR33734:SF11">
    <property type="entry name" value="LYSM DOMAIN-CONTAINING GPI-ANCHORED PROTEIN 2"/>
    <property type="match status" value="1"/>
</dbReference>
<dbReference type="Gene3D" id="3.10.350.10">
    <property type="entry name" value="LysM domain"/>
    <property type="match status" value="2"/>
</dbReference>
<dbReference type="PANTHER" id="PTHR33734">
    <property type="entry name" value="LYSM DOMAIN-CONTAINING GPI-ANCHORED PROTEIN 2"/>
    <property type="match status" value="1"/>
</dbReference>
<feature type="domain" description="LysM" evidence="2">
    <location>
        <begin position="111"/>
        <end position="158"/>
    </location>
</feature>
<reference evidence="3" key="1">
    <citation type="submission" date="2015-07" db="EMBL/GenBank/DDBJ databases">
        <title>MeaNS - Measles Nucleotide Surveillance Program.</title>
        <authorList>
            <person name="Tran T."/>
            <person name="Druce J."/>
        </authorList>
    </citation>
    <scope>NUCLEOTIDE SEQUENCE</scope>
</reference>
<dbReference type="EMBL" id="GBYE01081041">
    <property type="protein sequence ID" value="JAI52343.1"/>
    <property type="molecule type" value="Transcribed_RNA"/>
</dbReference>
<dbReference type="Pfam" id="PF01476">
    <property type="entry name" value="LysM"/>
    <property type="match status" value="2"/>
</dbReference>
<sequence length="365" mass="39143">MDLARLFLVIISGVAAASWVAVVVEAQPAATFKCSSEGKTCHSLVDYSSPNETTLDHIQKLFNLKHVLDIVGANALPSTTRGNHTVKIGEIIKIPFQCKCSNGTGLSNKTPLYTILKDDTLSHIAMEVFSRLVTYQQIQTLNNISDPTKIQPGQKVWIPLPCSCDQVDGADAVHYGHLVANGSSFQQIAQQYGTTQDTLLALNNISDPKSLQAGQIIDVPLKACSSSALRNTSLDYPLLVANGTATYTANGCVKCSCDSAAINATLLCEPSQVKPYKWHTCPSMLCGNSTIGNITSTASCTRTICGYIGYSNQTIFANLVNESTCPAPTGSSAGSGASRINSLQGWGWNKLFMALHFIFFCVYLL</sequence>
<dbReference type="SMART" id="SM00257">
    <property type="entry name" value="LysM"/>
    <property type="match status" value="2"/>
</dbReference>
<dbReference type="SUPFAM" id="SSF54106">
    <property type="entry name" value="LysM domain"/>
    <property type="match status" value="2"/>
</dbReference>
<dbReference type="PROSITE" id="PS51782">
    <property type="entry name" value="LYSM"/>
    <property type="match status" value="2"/>
</dbReference>
<keyword evidence="1" id="KW-0732">Signal</keyword>
<feature type="chain" id="PRO_5005523246" evidence="1">
    <location>
        <begin position="17"/>
        <end position="365"/>
    </location>
</feature>
<name>A0A0K8WMF3_ACAKO</name>
<proteinExistence type="predicted"/>
<accession>A0A0K8WMF3</accession>
<evidence type="ECO:0000313" key="3">
    <source>
        <dbReference type="EMBL" id="JAI52343.1"/>
    </source>
</evidence>
<feature type="signal peptide" evidence="1">
    <location>
        <begin position="1"/>
        <end position="16"/>
    </location>
</feature>
<dbReference type="CDD" id="cd00118">
    <property type="entry name" value="LysM"/>
    <property type="match status" value="2"/>
</dbReference>